<feature type="compositionally biased region" description="Basic and acidic residues" evidence="1">
    <location>
        <begin position="63"/>
        <end position="75"/>
    </location>
</feature>
<evidence type="ECO:0000259" key="2">
    <source>
        <dbReference type="Pfam" id="PF12572"/>
    </source>
</evidence>
<feature type="compositionally biased region" description="Polar residues" evidence="1">
    <location>
        <begin position="220"/>
        <end position="231"/>
    </location>
</feature>
<feature type="compositionally biased region" description="Polar residues" evidence="1">
    <location>
        <begin position="102"/>
        <end position="114"/>
    </location>
</feature>
<feature type="domain" description="DUF3752" evidence="2">
    <location>
        <begin position="130"/>
        <end position="276"/>
    </location>
</feature>
<keyword evidence="4" id="KW-1185">Reference proteome</keyword>
<dbReference type="Pfam" id="PF12572">
    <property type="entry name" value="DUF3752"/>
    <property type="match status" value="1"/>
</dbReference>
<dbReference type="InterPro" id="IPR022226">
    <property type="entry name" value="DUF3752"/>
</dbReference>
<dbReference type="EMBL" id="JAVRRF010000045">
    <property type="protein sequence ID" value="KAK5049278.1"/>
    <property type="molecule type" value="Genomic_DNA"/>
</dbReference>
<name>A0ABR0IVS4_9EURO</name>
<feature type="compositionally biased region" description="Basic and acidic residues" evidence="1">
    <location>
        <begin position="168"/>
        <end position="186"/>
    </location>
</feature>
<protein>
    <recommendedName>
        <fullName evidence="2">DUF3752 domain-containing protein</fullName>
    </recommendedName>
</protein>
<dbReference type="PANTHER" id="PTHR46370">
    <property type="entry name" value="GPALPP MOTIFS-CONTAINING PROTEIN 1"/>
    <property type="match status" value="1"/>
</dbReference>
<evidence type="ECO:0000256" key="1">
    <source>
        <dbReference type="SAM" id="MobiDB-lite"/>
    </source>
</evidence>
<reference evidence="3 4" key="1">
    <citation type="submission" date="2023-08" db="EMBL/GenBank/DDBJ databases">
        <title>Black Yeasts Isolated from many extreme environments.</title>
        <authorList>
            <person name="Coleine C."/>
            <person name="Stajich J.E."/>
            <person name="Selbmann L."/>
        </authorList>
    </citation>
    <scope>NUCLEOTIDE SEQUENCE [LARGE SCALE GENOMIC DNA]</scope>
    <source>
        <strain evidence="3 4">CCFEE 6328</strain>
    </source>
</reference>
<proteinExistence type="predicted"/>
<sequence length="295" mass="32371">MSSVGTQLPPELQKRKRSNEDDEDNASDSSTGPLPPQPHTQGRSPPSPKRTRVIGPSLPPAPLDERPSDPPRPDTDQDEGESSDDDDDFGPSLPSAADAAKTSLNGPQPPQESTRAPAPAQRDEWMTLAPTDGDWSSRVDPTKLKNRKFNTGRGSKAPPKPPSGGDQSWHETPEQKQARLKREIMGIKDSATTTGPKHEANAHDEETARRLKEYNEKQRGTSLYASHNASSKPIEEDDPSARAFDREKDIAGGMTINATKRREMLKKASDFSSRFGESRYRHKLTLSGVLSTFTD</sequence>
<organism evidence="3 4">
    <name type="scientific">Exophiala sideris</name>
    <dbReference type="NCBI Taxonomy" id="1016849"/>
    <lineage>
        <taxon>Eukaryota</taxon>
        <taxon>Fungi</taxon>
        <taxon>Dikarya</taxon>
        <taxon>Ascomycota</taxon>
        <taxon>Pezizomycotina</taxon>
        <taxon>Eurotiomycetes</taxon>
        <taxon>Chaetothyriomycetidae</taxon>
        <taxon>Chaetothyriales</taxon>
        <taxon>Herpotrichiellaceae</taxon>
        <taxon>Exophiala</taxon>
    </lineage>
</organism>
<accession>A0ABR0IVS4</accession>
<feature type="compositionally biased region" description="Acidic residues" evidence="1">
    <location>
        <begin position="76"/>
        <end position="89"/>
    </location>
</feature>
<evidence type="ECO:0000313" key="4">
    <source>
        <dbReference type="Proteomes" id="UP001345691"/>
    </source>
</evidence>
<gene>
    <name evidence="3" type="ORF">LTR69_011063</name>
</gene>
<evidence type="ECO:0000313" key="3">
    <source>
        <dbReference type="EMBL" id="KAK5049278.1"/>
    </source>
</evidence>
<feature type="compositionally biased region" description="Basic and acidic residues" evidence="1">
    <location>
        <begin position="196"/>
        <end position="219"/>
    </location>
</feature>
<dbReference type="PANTHER" id="PTHR46370:SF1">
    <property type="entry name" value="GPALPP MOTIFS-CONTAINING PROTEIN 1"/>
    <property type="match status" value="1"/>
</dbReference>
<dbReference type="Proteomes" id="UP001345691">
    <property type="component" value="Unassembled WGS sequence"/>
</dbReference>
<comment type="caution">
    <text evidence="3">The sequence shown here is derived from an EMBL/GenBank/DDBJ whole genome shotgun (WGS) entry which is preliminary data.</text>
</comment>
<dbReference type="InterPro" id="IPR046331">
    <property type="entry name" value="GPAM1-like"/>
</dbReference>
<feature type="region of interest" description="Disordered" evidence="1">
    <location>
        <begin position="1"/>
        <end position="243"/>
    </location>
</feature>